<keyword evidence="2" id="KW-1185">Reference proteome</keyword>
<evidence type="ECO:0000313" key="1">
    <source>
        <dbReference type="EMBL" id="NKZ38400.1"/>
    </source>
</evidence>
<name>A0A846ZLI4_9GAMM</name>
<dbReference type="InterPro" id="IPR013784">
    <property type="entry name" value="Carb-bd-like_fold"/>
</dbReference>
<comment type="caution">
    <text evidence="1">The sequence shown here is derived from an EMBL/GenBank/DDBJ whole genome shotgun (WGS) entry which is preliminary data.</text>
</comment>
<keyword evidence="1" id="KW-0378">Hydrolase</keyword>
<keyword evidence="1" id="KW-0121">Carboxypeptidase</keyword>
<dbReference type="GO" id="GO:0004180">
    <property type="term" value="F:carboxypeptidase activity"/>
    <property type="evidence" value="ECO:0007669"/>
    <property type="project" value="UniProtKB-KW"/>
</dbReference>
<dbReference type="SUPFAM" id="SSF49452">
    <property type="entry name" value="Starch-binding domain-like"/>
    <property type="match status" value="1"/>
</dbReference>
<organism evidence="1 2">
    <name type="scientific">Oleiagrimonas citrea</name>
    <dbReference type="NCBI Taxonomy" id="1665687"/>
    <lineage>
        <taxon>Bacteria</taxon>
        <taxon>Pseudomonadati</taxon>
        <taxon>Pseudomonadota</taxon>
        <taxon>Gammaproteobacteria</taxon>
        <taxon>Lysobacterales</taxon>
        <taxon>Rhodanobacteraceae</taxon>
        <taxon>Oleiagrimonas</taxon>
    </lineage>
</organism>
<proteinExistence type="predicted"/>
<keyword evidence="1" id="KW-0645">Protease</keyword>
<accession>A0A846ZLI4</accession>
<dbReference type="EMBL" id="JAAZQD010000002">
    <property type="protein sequence ID" value="NKZ38400.1"/>
    <property type="molecule type" value="Genomic_DNA"/>
</dbReference>
<dbReference type="AlphaFoldDB" id="A0A846ZLI4"/>
<protein>
    <submittedName>
        <fullName evidence="1">Carboxypeptidase regulatory-like domain-containing protein</fullName>
    </submittedName>
</protein>
<reference evidence="1 2" key="1">
    <citation type="journal article" date="2017" name="Int. J. Syst. Evol. Microbiol.">
        <title>Oleiagrimonas citrea sp. nov., a marine bacterium isolated from tidal flat sediment and emended description of the genus Oleiagrimonas Fang et al. 2015 and Oleiagrimonas soli.</title>
        <authorList>
            <person name="Yang S.H."/>
            <person name="Seo H.S."/>
            <person name="Seong C.N."/>
            <person name="Kwon K.K."/>
        </authorList>
    </citation>
    <scope>NUCLEOTIDE SEQUENCE [LARGE SCALE GENOMIC DNA]</scope>
    <source>
        <strain evidence="1 2">MEBiC09124</strain>
    </source>
</reference>
<sequence>MGIYMEGRKQKNGLHGGRVRGMSAVLAVAVVTCAGALLPATAVRAQSTAGMIHGQAPAGDVVLAHSTSGVRRTTVVKKNGQFELRHLPLGVYSVTLKKGDKVIDMYHRVPLTVGRGLEVNFACPHDQCAAP</sequence>
<evidence type="ECO:0000313" key="2">
    <source>
        <dbReference type="Proteomes" id="UP000541636"/>
    </source>
</evidence>
<dbReference type="Proteomes" id="UP000541636">
    <property type="component" value="Unassembled WGS sequence"/>
</dbReference>
<dbReference type="GO" id="GO:0030246">
    <property type="term" value="F:carbohydrate binding"/>
    <property type="evidence" value="ECO:0007669"/>
    <property type="project" value="InterPro"/>
</dbReference>
<gene>
    <name evidence="1" type="ORF">HF690_05440</name>
</gene>
<dbReference type="RefSeq" id="WP_168608727.1">
    <property type="nucleotide sequence ID" value="NZ_JAAZQD010000002.1"/>
</dbReference>